<evidence type="ECO:0000313" key="1">
    <source>
        <dbReference type="EMBL" id="KIG13850.1"/>
    </source>
</evidence>
<proteinExistence type="predicted"/>
<dbReference type="Proteomes" id="UP000031599">
    <property type="component" value="Unassembled WGS sequence"/>
</dbReference>
<organism evidence="1 2">
    <name type="scientific">Enhygromyxa salina</name>
    <dbReference type="NCBI Taxonomy" id="215803"/>
    <lineage>
        <taxon>Bacteria</taxon>
        <taxon>Pseudomonadati</taxon>
        <taxon>Myxococcota</taxon>
        <taxon>Polyangia</taxon>
        <taxon>Nannocystales</taxon>
        <taxon>Nannocystaceae</taxon>
        <taxon>Enhygromyxa</taxon>
    </lineage>
</organism>
<reference evidence="1 2" key="1">
    <citation type="submission" date="2014-12" db="EMBL/GenBank/DDBJ databases">
        <title>Genome assembly of Enhygromyxa salina DSM 15201.</title>
        <authorList>
            <person name="Sharma G."/>
            <person name="Subramanian S."/>
        </authorList>
    </citation>
    <scope>NUCLEOTIDE SEQUENCE [LARGE SCALE GENOMIC DNA]</scope>
    <source>
        <strain evidence="1 2">DSM 15201</strain>
    </source>
</reference>
<dbReference type="Gene3D" id="1.25.10.10">
    <property type="entry name" value="Leucine-rich Repeat Variant"/>
    <property type="match status" value="1"/>
</dbReference>
<dbReference type="EMBL" id="JMCC02000087">
    <property type="protein sequence ID" value="KIG13850.1"/>
    <property type="molecule type" value="Genomic_DNA"/>
</dbReference>
<sequence>MGLKEMLFGSGGGKGRGKTRIDKLIKRVVNQYSQSVDRYGAMEDLFKIGSQSWDKGQKHPEGSAERHDLEEQSIEAYVALLMRFTMNASKSIDDEEEKGWLYKRLSAIGKPMLEPIKRFCKDAEGIAWALRIVEDVANEAEEWEILDSLLEVHPPIYERDTSAKLQMLMHIKEIEDPRVGPILMKYLEDPDEGVRFFCIEALIDNAEEQALGALIGQLDKPEEDSVRLRSRIFDGLSDLGWDLTEHAAVIRKHVGDEHRFDGKLLSRR</sequence>
<accession>A0A0C2CW46</accession>
<dbReference type="SUPFAM" id="SSF48371">
    <property type="entry name" value="ARM repeat"/>
    <property type="match status" value="1"/>
</dbReference>
<dbReference type="Pfam" id="PF13646">
    <property type="entry name" value="HEAT_2"/>
    <property type="match status" value="1"/>
</dbReference>
<comment type="caution">
    <text evidence="1">The sequence shown here is derived from an EMBL/GenBank/DDBJ whole genome shotgun (WGS) entry which is preliminary data.</text>
</comment>
<evidence type="ECO:0008006" key="3">
    <source>
        <dbReference type="Google" id="ProtNLM"/>
    </source>
</evidence>
<gene>
    <name evidence="1" type="ORF">DB30_07505</name>
</gene>
<evidence type="ECO:0000313" key="2">
    <source>
        <dbReference type="Proteomes" id="UP000031599"/>
    </source>
</evidence>
<dbReference type="InterPro" id="IPR016024">
    <property type="entry name" value="ARM-type_fold"/>
</dbReference>
<dbReference type="AlphaFoldDB" id="A0A0C2CW46"/>
<dbReference type="InterPro" id="IPR011989">
    <property type="entry name" value="ARM-like"/>
</dbReference>
<protein>
    <recommendedName>
        <fullName evidence="3">HEAT repeat protein</fullName>
    </recommendedName>
</protein>
<name>A0A0C2CW46_9BACT</name>
<dbReference type="RefSeq" id="WP_146661036.1">
    <property type="nucleotide sequence ID" value="NZ_JMCC02000087.1"/>
</dbReference>